<dbReference type="Proteomes" id="UP000319576">
    <property type="component" value="Chromosome"/>
</dbReference>
<evidence type="ECO:0000256" key="1">
    <source>
        <dbReference type="SAM" id="MobiDB-lite"/>
    </source>
</evidence>
<keyword evidence="3" id="KW-1185">Reference proteome</keyword>
<protein>
    <submittedName>
        <fullName evidence="2">Uncharacterized protein</fullName>
    </submittedName>
</protein>
<proteinExistence type="predicted"/>
<feature type="region of interest" description="Disordered" evidence="1">
    <location>
        <begin position="1"/>
        <end position="46"/>
    </location>
</feature>
<evidence type="ECO:0000313" key="3">
    <source>
        <dbReference type="Proteomes" id="UP000319576"/>
    </source>
</evidence>
<name>A0A517Y1E0_9BACT</name>
<reference evidence="2 3" key="1">
    <citation type="submission" date="2019-02" db="EMBL/GenBank/DDBJ databases">
        <title>Deep-cultivation of Planctomycetes and their phenomic and genomic characterization uncovers novel biology.</title>
        <authorList>
            <person name="Wiegand S."/>
            <person name="Jogler M."/>
            <person name="Boedeker C."/>
            <person name="Pinto D."/>
            <person name="Vollmers J."/>
            <person name="Rivas-Marin E."/>
            <person name="Kohn T."/>
            <person name="Peeters S.H."/>
            <person name="Heuer A."/>
            <person name="Rast P."/>
            <person name="Oberbeckmann S."/>
            <person name="Bunk B."/>
            <person name="Jeske O."/>
            <person name="Meyerdierks A."/>
            <person name="Storesund J.E."/>
            <person name="Kallscheuer N."/>
            <person name="Luecker S."/>
            <person name="Lage O.M."/>
            <person name="Pohl T."/>
            <person name="Merkel B.J."/>
            <person name="Hornburger P."/>
            <person name="Mueller R.-W."/>
            <person name="Bruemmer F."/>
            <person name="Labrenz M."/>
            <person name="Spormann A.M."/>
            <person name="Op den Camp H."/>
            <person name="Overmann J."/>
            <person name="Amann R."/>
            <person name="Jetten M.S.M."/>
            <person name="Mascher T."/>
            <person name="Medema M.H."/>
            <person name="Devos D.P."/>
            <person name="Kaster A.-K."/>
            <person name="Ovreas L."/>
            <person name="Rohde M."/>
            <person name="Galperin M.Y."/>
            <person name="Jogler C."/>
        </authorList>
    </citation>
    <scope>NUCLEOTIDE SEQUENCE [LARGE SCALE GENOMIC DNA]</scope>
    <source>
        <strain evidence="2 3">ETA_A1</strain>
    </source>
</reference>
<feature type="compositionally biased region" description="Pro residues" evidence="1">
    <location>
        <begin position="24"/>
        <end position="34"/>
    </location>
</feature>
<dbReference type="EMBL" id="CP036273">
    <property type="protein sequence ID" value="QDU23569.1"/>
    <property type="molecule type" value="Genomic_DNA"/>
</dbReference>
<dbReference type="RefSeq" id="WP_145243802.1">
    <property type="nucleotide sequence ID" value="NZ_CP036273.1"/>
</dbReference>
<feature type="region of interest" description="Disordered" evidence="1">
    <location>
        <begin position="210"/>
        <end position="243"/>
    </location>
</feature>
<dbReference type="AlphaFoldDB" id="A0A517Y1E0"/>
<evidence type="ECO:0000313" key="2">
    <source>
        <dbReference type="EMBL" id="QDU23569.1"/>
    </source>
</evidence>
<sequence length="243" mass="25679">MPHDTPYPGGDRPLLPRRARQRPTPDPADTPPPAAAGTPPGDFRPEWDTAWADLHVQLASAVTPDRPDPDPVAVGAALHRVGRALARLDEPPPEPPPSGADDQPRTVGWKLARVADVGGPNFDGPGAPLAAALLRAAVDELPPRLATLTARLLADPVRRGAFAWLGVVGRLLAPWPDAGPGDTPAGGSARDAERLARLLRAPRITRDPVYFPRWPAPDADDPPPASDLIPYPARTRPRTAAPG</sequence>
<gene>
    <name evidence="2" type="ORF">ETAA1_55700</name>
</gene>
<accession>A0A517Y1E0</accession>
<dbReference type="KEGG" id="uli:ETAA1_55700"/>
<organism evidence="2 3">
    <name type="scientific">Urbifossiella limnaea</name>
    <dbReference type="NCBI Taxonomy" id="2528023"/>
    <lineage>
        <taxon>Bacteria</taxon>
        <taxon>Pseudomonadati</taxon>
        <taxon>Planctomycetota</taxon>
        <taxon>Planctomycetia</taxon>
        <taxon>Gemmatales</taxon>
        <taxon>Gemmataceae</taxon>
        <taxon>Urbifossiella</taxon>
    </lineage>
</organism>